<evidence type="ECO:0000313" key="2">
    <source>
        <dbReference type="EMBL" id="KAJ1107887.1"/>
    </source>
</evidence>
<dbReference type="EMBL" id="JANPWB010000013">
    <property type="protein sequence ID" value="KAJ1107887.1"/>
    <property type="molecule type" value="Genomic_DNA"/>
</dbReference>
<dbReference type="Proteomes" id="UP001066276">
    <property type="component" value="Chromosome 9"/>
</dbReference>
<feature type="region of interest" description="Disordered" evidence="1">
    <location>
        <begin position="52"/>
        <end position="82"/>
    </location>
</feature>
<gene>
    <name evidence="2" type="ORF">NDU88_005274</name>
</gene>
<reference evidence="2" key="1">
    <citation type="journal article" date="2022" name="bioRxiv">
        <title>Sequencing and chromosome-scale assembly of the giantPleurodeles waltlgenome.</title>
        <authorList>
            <person name="Brown T."/>
            <person name="Elewa A."/>
            <person name="Iarovenko S."/>
            <person name="Subramanian E."/>
            <person name="Araus A.J."/>
            <person name="Petzold A."/>
            <person name="Susuki M."/>
            <person name="Suzuki K.-i.T."/>
            <person name="Hayashi T."/>
            <person name="Toyoda A."/>
            <person name="Oliveira C."/>
            <person name="Osipova E."/>
            <person name="Leigh N.D."/>
            <person name="Simon A."/>
            <person name="Yun M.H."/>
        </authorList>
    </citation>
    <scope>NUCLEOTIDE SEQUENCE</scope>
    <source>
        <strain evidence="2">20211129_DDA</strain>
        <tissue evidence="2">Liver</tissue>
    </source>
</reference>
<evidence type="ECO:0000313" key="3">
    <source>
        <dbReference type="Proteomes" id="UP001066276"/>
    </source>
</evidence>
<protein>
    <submittedName>
        <fullName evidence="2">Uncharacterized protein</fullName>
    </submittedName>
</protein>
<organism evidence="2 3">
    <name type="scientific">Pleurodeles waltl</name>
    <name type="common">Iberian ribbed newt</name>
    <dbReference type="NCBI Taxonomy" id="8319"/>
    <lineage>
        <taxon>Eukaryota</taxon>
        <taxon>Metazoa</taxon>
        <taxon>Chordata</taxon>
        <taxon>Craniata</taxon>
        <taxon>Vertebrata</taxon>
        <taxon>Euteleostomi</taxon>
        <taxon>Amphibia</taxon>
        <taxon>Batrachia</taxon>
        <taxon>Caudata</taxon>
        <taxon>Salamandroidea</taxon>
        <taxon>Salamandridae</taxon>
        <taxon>Pleurodelinae</taxon>
        <taxon>Pleurodeles</taxon>
    </lineage>
</organism>
<sequence length="82" mass="9261">MELGARHTLPEMAEPLKPVPRCKRLARAKGVRHVIRIIRGARQEMELGARHALPETAEPLKSVPRCKRLRGSKDPARSPHED</sequence>
<dbReference type="AlphaFoldDB" id="A0AAV7MXD6"/>
<keyword evidence="3" id="KW-1185">Reference proteome</keyword>
<comment type="caution">
    <text evidence="2">The sequence shown here is derived from an EMBL/GenBank/DDBJ whole genome shotgun (WGS) entry which is preliminary data.</text>
</comment>
<feature type="compositionally biased region" description="Basic and acidic residues" evidence="1">
    <location>
        <begin position="71"/>
        <end position="82"/>
    </location>
</feature>
<evidence type="ECO:0000256" key="1">
    <source>
        <dbReference type="SAM" id="MobiDB-lite"/>
    </source>
</evidence>
<accession>A0AAV7MXD6</accession>
<name>A0AAV7MXD6_PLEWA</name>
<proteinExistence type="predicted"/>